<evidence type="ECO:0000256" key="2">
    <source>
        <dbReference type="ARBA" id="ARBA00022555"/>
    </source>
</evidence>
<keyword evidence="4" id="KW-0963">Cytoplasm</keyword>
<gene>
    <name evidence="4" type="primary">dtd</name>
    <name evidence="5" type="ORF">JFP838_11900</name>
</gene>
<dbReference type="OrthoDB" id="9801395at2"/>
<dbReference type="GO" id="GO:0051500">
    <property type="term" value="F:D-tyrosyl-tRNA(Tyr) deacylase activity"/>
    <property type="evidence" value="ECO:0007669"/>
    <property type="project" value="TreeGrafter"/>
</dbReference>
<dbReference type="EC" id="3.1.1.96" evidence="4"/>
<protein>
    <recommendedName>
        <fullName evidence="4">D-aminoacyl-tRNA deacylase</fullName>
        <shortName evidence="4">DTD</shortName>
        <ecNumber evidence="4">3.1.1.96</ecNumber>
    </recommendedName>
    <alternativeName>
        <fullName evidence="4">Gly-tRNA(Ala) deacylase</fullName>
        <ecNumber evidence="4">3.1.1.-</ecNumber>
    </alternativeName>
</protein>
<dbReference type="GO" id="GO:0000049">
    <property type="term" value="F:tRNA binding"/>
    <property type="evidence" value="ECO:0007669"/>
    <property type="project" value="UniProtKB-UniRule"/>
</dbReference>
<comment type="catalytic activity">
    <reaction evidence="4">
        <text>glycyl-tRNA(Ala) + H2O = tRNA(Ala) + glycine + H(+)</text>
        <dbReference type="Rhea" id="RHEA:53744"/>
        <dbReference type="Rhea" id="RHEA-COMP:9657"/>
        <dbReference type="Rhea" id="RHEA-COMP:13640"/>
        <dbReference type="ChEBI" id="CHEBI:15377"/>
        <dbReference type="ChEBI" id="CHEBI:15378"/>
        <dbReference type="ChEBI" id="CHEBI:57305"/>
        <dbReference type="ChEBI" id="CHEBI:78442"/>
        <dbReference type="ChEBI" id="CHEBI:78522"/>
    </reaction>
</comment>
<reference evidence="5 6" key="1">
    <citation type="journal article" date="2016" name="PLoS ONE">
        <title>Plasmid Characterization and Chromosome Analysis of Two netF+ Clostridium perfringens Isolates Associated with Foal and Canine Necrotizing Enteritis.</title>
        <authorList>
            <person name="Mehdizadeh Gohari I."/>
            <person name="Kropinski A.M."/>
            <person name="Weese S.J."/>
            <person name="Parreira V.R."/>
            <person name="Whitehead A.E."/>
            <person name="Boerlin P."/>
            <person name="Prescott J.F."/>
        </authorList>
    </citation>
    <scope>NUCLEOTIDE SEQUENCE [LARGE SCALE GENOMIC DNA]</scope>
    <source>
        <strain evidence="5 6">JP838</strain>
    </source>
</reference>
<comment type="subunit">
    <text evidence="4">Homodimer.</text>
</comment>
<dbReference type="GO" id="GO:0019478">
    <property type="term" value="P:D-amino acid catabolic process"/>
    <property type="evidence" value="ECO:0007669"/>
    <property type="project" value="UniProtKB-UniRule"/>
</dbReference>
<dbReference type="Proteomes" id="UP000070260">
    <property type="component" value="Chromosome"/>
</dbReference>
<dbReference type="EC" id="3.1.1.-" evidence="4"/>
<dbReference type="FunFam" id="3.50.80.10:FF:000001">
    <property type="entry name" value="D-aminoacyl-tRNA deacylase"/>
    <property type="match status" value="1"/>
</dbReference>
<dbReference type="PATRIC" id="fig|1502.177.peg.2435"/>
<dbReference type="EMBL" id="CP010994">
    <property type="protein sequence ID" value="AMN36434.1"/>
    <property type="molecule type" value="Genomic_DNA"/>
</dbReference>
<dbReference type="InterPro" id="IPR023509">
    <property type="entry name" value="DTD-like_sf"/>
</dbReference>
<organism evidence="5 6">
    <name type="scientific">Clostridium perfringens</name>
    <dbReference type="NCBI Taxonomy" id="1502"/>
    <lineage>
        <taxon>Bacteria</taxon>
        <taxon>Bacillati</taxon>
        <taxon>Bacillota</taxon>
        <taxon>Clostridia</taxon>
        <taxon>Eubacteriales</taxon>
        <taxon>Clostridiaceae</taxon>
        <taxon>Clostridium</taxon>
    </lineage>
</organism>
<dbReference type="NCBIfam" id="TIGR00256">
    <property type="entry name" value="D-aminoacyl-tRNA deacylase"/>
    <property type="match status" value="1"/>
</dbReference>
<dbReference type="Pfam" id="PF02580">
    <property type="entry name" value="Tyr_Deacylase"/>
    <property type="match status" value="1"/>
</dbReference>
<dbReference type="PANTHER" id="PTHR10472">
    <property type="entry name" value="D-TYROSYL-TRNA TYR DEACYLASE"/>
    <property type="match status" value="1"/>
</dbReference>
<dbReference type="CDD" id="cd00563">
    <property type="entry name" value="Dtyr_deacylase"/>
    <property type="match status" value="1"/>
</dbReference>
<sequence>MRVVVQRVNKSSVKVDNEIVGSINKGFNVLVGIGKEDTIEDLKYMKDKVLNLRVFEDEEDKMNLSLKDVCGELLLISQFTLYGDCRKGRRPNFMNALGGDEAKKLFDEFVSMCREEGIKVETGVFGAHMVVDIENDGPVTLMLDSKKNF</sequence>
<dbReference type="PANTHER" id="PTHR10472:SF5">
    <property type="entry name" value="D-AMINOACYL-TRNA DEACYLASE 1"/>
    <property type="match status" value="1"/>
</dbReference>
<evidence type="ECO:0000256" key="1">
    <source>
        <dbReference type="ARBA" id="ARBA00009673"/>
    </source>
</evidence>
<keyword evidence="2 4" id="KW-0820">tRNA-binding</keyword>
<evidence type="ECO:0000313" key="6">
    <source>
        <dbReference type="Proteomes" id="UP000070260"/>
    </source>
</evidence>
<dbReference type="SUPFAM" id="SSF69500">
    <property type="entry name" value="DTD-like"/>
    <property type="match status" value="1"/>
</dbReference>
<proteinExistence type="inferred from homology"/>
<comment type="subcellular location">
    <subcellularLocation>
        <location evidence="4">Cytoplasm</location>
    </subcellularLocation>
</comment>
<keyword evidence="4" id="KW-0694">RNA-binding</keyword>
<evidence type="ECO:0000256" key="4">
    <source>
        <dbReference type="HAMAP-Rule" id="MF_00518"/>
    </source>
</evidence>
<comment type="function">
    <text evidence="4">An aminoacyl-tRNA editing enzyme that deacylates mischarged D-aminoacyl-tRNAs. Also deacylates mischarged glycyl-tRNA(Ala), protecting cells against glycine mischarging by AlaRS. Acts via tRNA-based rather than protein-based catalysis; rejects L-amino acids rather than detecting D-amino acids in the active site. By recycling D-aminoacyl-tRNA to D-amino acids and free tRNA molecules, this enzyme counteracts the toxicity associated with the formation of D-aminoacyl-tRNA entities in vivo and helps enforce protein L-homochirality.</text>
</comment>
<dbReference type="RefSeq" id="WP_061428923.1">
    <property type="nucleotide sequence ID" value="NZ_CABPRK010000001.1"/>
</dbReference>
<dbReference type="InterPro" id="IPR003732">
    <property type="entry name" value="Daa-tRNA_deacyls_DTD"/>
</dbReference>
<dbReference type="GO" id="GO:0005737">
    <property type="term" value="C:cytoplasm"/>
    <property type="evidence" value="ECO:0007669"/>
    <property type="project" value="UniProtKB-SubCell"/>
</dbReference>
<accession>A0A127EKF8</accession>
<dbReference type="AlphaFoldDB" id="A0A127EKF8"/>
<keyword evidence="3 4" id="KW-0378">Hydrolase</keyword>
<comment type="domain">
    <text evidence="4">A Gly-cisPro motif from one monomer fits into the active site of the other monomer to allow specific chiral rejection of L-amino acids.</text>
</comment>
<dbReference type="GO" id="GO:0043908">
    <property type="term" value="F:Ser(Gly)-tRNA(Ala) hydrolase activity"/>
    <property type="evidence" value="ECO:0007669"/>
    <property type="project" value="UniProtKB-UniRule"/>
</dbReference>
<dbReference type="HAMAP" id="MF_00518">
    <property type="entry name" value="Deacylase_Dtd"/>
    <property type="match status" value="1"/>
</dbReference>
<name>A0A127EKF8_CLOPF</name>
<dbReference type="Gene3D" id="3.50.80.10">
    <property type="entry name" value="D-tyrosyl-tRNA(Tyr) deacylase"/>
    <property type="match status" value="1"/>
</dbReference>
<comment type="catalytic activity">
    <reaction evidence="4">
        <text>a D-aminoacyl-tRNA + H2O = a tRNA + a D-alpha-amino acid + H(+)</text>
        <dbReference type="Rhea" id="RHEA:13953"/>
        <dbReference type="Rhea" id="RHEA-COMP:10123"/>
        <dbReference type="Rhea" id="RHEA-COMP:10124"/>
        <dbReference type="ChEBI" id="CHEBI:15377"/>
        <dbReference type="ChEBI" id="CHEBI:15378"/>
        <dbReference type="ChEBI" id="CHEBI:59871"/>
        <dbReference type="ChEBI" id="CHEBI:78442"/>
        <dbReference type="ChEBI" id="CHEBI:79333"/>
        <dbReference type="EC" id="3.1.1.96"/>
    </reaction>
</comment>
<dbReference type="GO" id="GO:0106026">
    <property type="term" value="F:Gly-tRNA(Ala) deacylase activity"/>
    <property type="evidence" value="ECO:0007669"/>
    <property type="project" value="UniProtKB-UniRule"/>
</dbReference>
<comment type="similarity">
    <text evidence="1 4">Belongs to the DTD family.</text>
</comment>
<evidence type="ECO:0000256" key="3">
    <source>
        <dbReference type="ARBA" id="ARBA00022801"/>
    </source>
</evidence>
<evidence type="ECO:0000313" key="5">
    <source>
        <dbReference type="EMBL" id="AMN36434.1"/>
    </source>
</evidence>
<feature type="short sequence motif" description="Gly-cisPro motif, important for rejection of L-amino acids" evidence="4">
    <location>
        <begin position="137"/>
        <end position="138"/>
    </location>
</feature>